<sequence>MLSVCGCKVGFKVFYLFVLKASFFFSSRRVTVSKITLILLFGL</sequence>
<proteinExistence type="predicted"/>
<organism evidence="1">
    <name type="scientific">Daphnia magna</name>
    <dbReference type="NCBI Taxonomy" id="35525"/>
    <lineage>
        <taxon>Eukaryota</taxon>
        <taxon>Metazoa</taxon>
        <taxon>Ecdysozoa</taxon>
        <taxon>Arthropoda</taxon>
        <taxon>Crustacea</taxon>
        <taxon>Branchiopoda</taxon>
        <taxon>Diplostraca</taxon>
        <taxon>Cladocera</taxon>
        <taxon>Anomopoda</taxon>
        <taxon>Daphniidae</taxon>
        <taxon>Daphnia</taxon>
    </lineage>
</organism>
<name>A0A0P6I1H4_9CRUS</name>
<dbReference type="AlphaFoldDB" id="A0A0P6I1H4"/>
<dbReference type="EMBL" id="GDIQ01010849">
    <property type="protein sequence ID" value="JAN83888.1"/>
    <property type="molecule type" value="Transcribed_RNA"/>
</dbReference>
<evidence type="ECO:0000313" key="1">
    <source>
        <dbReference type="EMBL" id="JAN83888.1"/>
    </source>
</evidence>
<accession>A0A0P6I1H4</accession>
<protein>
    <submittedName>
        <fullName evidence="1">Uncharacterized protein</fullName>
    </submittedName>
</protein>
<reference evidence="1" key="1">
    <citation type="submission" date="2015-10" db="EMBL/GenBank/DDBJ databases">
        <title>EvidentialGene: Evidence-directed Construction of Complete mRNA Transcriptomes without Genomes.</title>
        <authorList>
            <person name="Gilbert D.G."/>
        </authorList>
    </citation>
    <scope>NUCLEOTIDE SEQUENCE</scope>
</reference>